<organism evidence="3 4">
    <name type="scientific">Nitzschia inconspicua</name>
    <dbReference type="NCBI Taxonomy" id="303405"/>
    <lineage>
        <taxon>Eukaryota</taxon>
        <taxon>Sar</taxon>
        <taxon>Stramenopiles</taxon>
        <taxon>Ochrophyta</taxon>
        <taxon>Bacillariophyta</taxon>
        <taxon>Bacillariophyceae</taxon>
        <taxon>Bacillariophycidae</taxon>
        <taxon>Bacillariales</taxon>
        <taxon>Bacillariaceae</taxon>
        <taxon>Nitzschia</taxon>
    </lineage>
</organism>
<dbReference type="EMBL" id="JAGRRH010000013">
    <property type="protein sequence ID" value="KAG7360837.1"/>
    <property type="molecule type" value="Genomic_DNA"/>
</dbReference>
<dbReference type="PANTHER" id="PTHR47579">
    <property type="entry name" value="COMPLEX 1 LYR PROTEIN"/>
    <property type="match status" value="1"/>
</dbReference>
<evidence type="ECO:0000256" key="1">
    <source>
        <dbReference type="SAM" id="MobiDB-lite"/>
    </source>
</evidence>
<evidence type="ECO:0000313" key="3">
    <source>
        <dbReference type="EMBL" id="KAG7360837.1"/>
    </source>
</evidence>
<feature type="domain" description="Complex 1 LYR protein" evidence="2">
    <location>
        <begin position="6"/>
        <end position="61"/>
    </location>
</feature>
<keyword evidence="4" id="KW-1185">Reference proteome</keyword>
<name>A0A9K3PV37_9STRA</name>
<dbReference type="OrthoDB" id="190541at2759"/>
<dbReference type="CDD" id="cd20251">
    <property type="entry name" value="Complex1_LYR_SF"/>
    <property type="match status" value="1"/>
</dbReference>
<accession>A0A9K3PV37</accession>
<dbReference type="Proteomes" id="UP000693970">
    <property type="component" value="Unassembled WGS sequence"/>
</dbReference>
<dbReference type="Pfam" id="PF05347">
    <property type="entry name" value="Complex1_LYR"/>
    <property type="match status" value="1"/>
</dbReference>
<feature type="compositionally biased region" description="Basic and acidic residues" evidence="1">
    <location>
        <begin position="92"/>
        <end position="106"/>
    </location>
</feature>
<protein>
    <submittedName>
        <fullName evidence="3">Complex 1 LYR family protein</fullName>
    </submittedName>
</protein>
<dbReference type="AlphaFoldDB" id="A0A9K3PV37"/>
<dbReference type="PANTHER" id="PTHR47579:SF3">
    <property type="entry name" value="COMPLEX 1 LYR PROTEIN DOMAIN-CONTAINING PROTEIN"/>
    <property type="match status" value="1"/>
</dbReference>
<proteinExistence type="predicted"/>
<feature type="region of interest" description="Disordered" evidence="1">
    <location>
        <begin position="77"/>
        <end position="106"/>
    </location>
</feature>
<dbReference type="InterPro" id="IPR008011">
    <property type="entry name" value="Complex1_LYR_dom"/>
</dbReference>
<evidence type="ECO:0000259" key="2">
    <source>
        <dbReference type="Pfam" id="PF05347"/>
    </source>
</evidence>
<evidence type="ECO:0000313" key="4">
    <source>
        <dbReference type="Proteomes" id="UP000693970"/>
    </source>
</evidence>
<comment type="caution">
    <text evidence="3">The sequence shown here is derived from an EMBL/GenBank/DDBJ whole genome shotgun (WGS) entry which is preliminary data.</text>
</comment>
<reference evidence="3" key="2">
    <citation type="submission" date="2021-04" db="EMBL/GenBank/DDBJ databases">
        <authorList>
            <person name="Podell S."/>
        </authorList>
    </citation>
    <scope>NUCLEOTIDE SEQUENCE</scope>
    <source>
        <strain evidence="3">Hildebrandi</strain>
    </source>
</reference>
<gene>
    <name evidence="3" type="ORF">IV203_035936</name>
</gene>
<sequence>MNRTSLELYRDCLRLVRHIAPGDSPKAIALRQTVRQQFQQHQNETNEAQVEVLKANAIRALSNYMLFQSAQKDGHLKKAMTDQVSNVKRRDRSSNNDDGKGPKRDD</sequence>
<reference evidence="3" key="1">
    <citation type="journal article" date="2021" name="Sci. Rep.">
        <title>Diploid genomic architecture of Nitzschia inconspicua, an elite biomass production diatom.</title>
        <authorList>
            <person name="Oliver A."/>
            <person name="Podell S."/>
            <person name="Pinowska A."/>
            <person name="Traller J.C."/>
            <person name="Smith S.R."/>
            <person name="McClure R."/>
            <person name="Beliaev A."/>
            <person name="Bohutskyi P."/>
            <person name="Hill E.A."/>
            <person name="Rabines A."/>
            <person name="Zheng H."/>
            <person name="Allen L.Z."/>
            <person name="Kuo A."/>
            <person name="Grigoriev I.V."/>
            <person name="Allen A.E."/>
            <person name="Hazlebeck D."/>
            <person name="Allen E.E."/>
        </authorList>
    </citation>
    <scope>NUCLEOTIDE SEQUENCE</scope>
    <source>
        <strain evidence="3">Hildebrandi</strain>
    </source>
</reference>